<dbReference type="GeneID" id="92984708"/>
<reference evidence="2" key="2">
    <citation type="submission" date="2013-04" db="EMBL/GenBank/DDBJ databases">
        <title>The genome sequence of the maize-pathogen Clavibacter michiganensis subsp. nebraskensis.</title>
        <authorList>
            <person name="Gartemann K.H."/>
            <person name="Blom J."/>
            <person name="Dreiseikelmann B."/>
            <person name="Fluegel M."/>
            <person name="Jaenicke S."/>
            <person name="Linke B."/>
            <person name="Sczcepanowski R."/>
            <person name="Wittmann J."/>
            <person name="Goesmann A."/>
            <person name="Puehler A."/>
            <person name="Eichenlaub R."/>
            <person name="Rueckert C."/>
        </authorList>
    </citation>
    <scope>NUCLEOTIDE SEQUENCE [LARGE SCALE GENOMIC DNA]</scope>
    <source>
        <strain evidence="2">NCPPB 2581</strain>
    </source>
</reference>
<dbReference type="AlphaFoldDB" id="A0AAI8ZFW0"/>
<dbReference type="KEGG" id="cmc:CMN_00235"/>
<dbReference type="Proteomes" id="UP000012170">
    <property type="component" value="Chromosome"/>
</dbReference>
<evidence type="ECO:0000313" key="2">
    <source>
        <dbReference type="Proteomes" id="UP000012170"/>
    </source>
</evidence>
<proteinExistence type="predicted"/>
<dbReference type="RefSeq" id="WP_015489034.1">
    <property type="nucleotide sequence ID" value="NC_020891.1"/>
</dbReference>
<reference evidence="1 2" key="1">
    <citation type="submission" date="2011-11" db="EMBL/GenBank/DDBJ databases">
        <authorList>
            <person name="Gartemann K."/>
        </authorList>
    </citation>
    <scope>NUCLEOTIDE SEQUENCE [LARGE SCALE GENOMIC DNA]</scope>
    <source>
        <strain evidence="2">NCPPB 2581</strain>
    </source>
</reference>
<name>A0AAI8ZFW0_9MICO</name>
<sequence>MIINIAVEGASDIGAASSVLRFAGHEVGRVIDKRGKANVDRDVAKYVQASRSAPWVVFRDTDAACPVTISQKLLPHGDIAASRFQLRLAHSMTEAWLLADRRGFATHFQVSRERIPVDPEGVAHAKREVLRLCADSRSRNVREAMVTDEGEVGPLYVSTIDAFAREHWDVGAAAESSPSLRRAIERIRCME</sequence>
<organism evidence="1 2">
    <name type="scientific">Clavibacter nebraskensis NCPPB 2581</name>
    <dbReference type="NCBI Taxonomy" id="1097677"/>
    <lineage>
        <taxon>Bacteria</taxon>
        <taxon>Bacillati</taxon>
        <taxon>Actinomycetota</taxon>
        <taxon>Actinomycetes</taxon>
        <taxon>Micrococcales</taxon>
        <taxon>Microbacteriaceae</taxon>
        <taxon>Clavibacter</taxon>
    </lineage>
</organism>
<dbReference type="EMBL" id="HE614873">
    <property type="protein sequence ID" value="CCE74210.1"/>
    <property type="molecule type" value="Genomic_DNA"/>
</dbReference>
<gene>
    <name evidence="1" type="ORF">CMN_00235</name>
</gene>
<evidence type="ECO:0000313" key="1">
    <source>
        <dbReference type="EMBL" id="CCE74210.1"/>
    </source>
</evidence>
<protein>
    <recommendedName>
        <fullName evidence="3">DUF4276 family protein</fullName>
    </recommendedName>
</protein>
<accession>A0AAI8ZFW0</accession>
<evidence type="ECO:0008006" key="3">
    <source>
        <dbReference type="Google" id="ProtNLM"/>
    </source>
</evidence>